<reference evidence="1" key="1">
    <citation type="submission" date="2021-05" db="EMBL/GenBank/DDBJ databases">
        <authorList>
            <person name="Alioto T."/>
            <person name="Alioto T."/>
            <person name="Gomez Garrido J."/>
        </authorList>
    </citation>
    <scope>NUCLEOTIDE SEQUENCE</scope>
</reference>
<evidence type="ECO:0000313" key="1">
    <source>
        <dbReference type="EMBL" id="CAG6712233.1"/>
    </source>
</evidence>
<dbReference type="AlphaFoldDB" id="A0A8D8XYA0"/>
<dbReference type="EMBL" id="HBUF01349101">
    <property type="protein sequence ID" value="CAG6712230.1"/>
    <property type="molecule type" value="Transcribed_RNA"/>
</dbReference>
<accession>A0A8D8XYA0</accession>
<protein>
    <submittedName>
        <fullName evidence="1">Uncharacterized protein</fullName>
    </submittedName>
</protein>
<dbReference type="EMBL" id="HBUF01349102">
    <property type="protein sequence ID" value="CAG6712233.1"/>
    <property type="molecule type" value="Transcribed_RNA"/>
</dbReference>
<sequence>MGLEPPTSALRVHRLNDCGRIDYFPVGGHFLGNVLCTITLTLSRSTTAIAVLKKVDKSTHYCYSSANKSYVFFFPQSTEVIFIRRWVNSNFWKLSDNGL</sequence>
<name>A0A8D8XYA0_9HEMI</name>
<organism evidence="1">
    <name type="scientific">Cacopsylla melanoneura</name>
    <dbReference type="NCBI Taxonomy" id="428564"/>
    <lineage>
        <taxon>Eukaryota</taxon>
        <taxon>Metazoa</taxon>
        <taxon>Ecdysozoa</taxon>
        <taxon>Arthropoda</taxon>
        <taxon>Hexapoda</taxon>
        <taxon>Insecta</taxon>
        <taxon>Pterygota</taxon>
        <taxon>Neoptera</taxon>
        <taxon>Paraneoptera</taxon>
        <taxon>Hemiptera</taxon>
        <taxon>Sternorrhyncha</taxon>
        <taxon>Psylloidea</taxon>
        <taxon>Psyllidae</taxon>
        <taxon>Psyllinae</taxon>
        <taxon>Cacopsylla</taxon>
    </lineage>
</organism>
<proteinExistence type="predicted"/>